<dbReference type="Pfam" id="PF00822">
    <property type="entry name" value="PMP22_Claudin"/>
    <property type="match status" value="1"/>
</dbReference>
<dbReference type="InterPro" id="IPR004031">
    <property type="entry name" value="PMP22/EMP/MP20/Claudin"/>
</dbReference>
<feature type="transmembrane region" description="Helical" evidence="5">
    <location>
        <begin position="74"/>
        <end position="95"/>
    </location>
</feature>
<dbReference type="InterPro" id="IPR050579">
    <property type="entry name" value="PMP-22/EMP/MP20-like"/>
</dbReference>
<sequence length="161" mass="17160">FKMVEAKKVGVLIACFAVFILLSASTGGIGWMTTGTSEKGANYGLFSGCSTNSCFSYGSNIPGPENKWRATQGFMVLSVLVSLGATICGIILMISDKVQPKIIAILLVIAFVLATISLAIFTDIKEEYYKKMDYGWAYGFGWVGALAGLGVGVVVFLTKRS</sequence>
<dbReference type="EnsemblMetazoa" id="CLYHEMT000120.1">
    <property type="protein sequence ID" value="CLYHEMP000120.1"/>
    <property type="gene ID" value="CLYHEMG000120"/>
</dbReference>
<keyword evidence="3 5" id="KW-1133">Transmembrane helix</keyword>
<evidence type="ECO:0000256" key="2">
    <source>
        <dbReference type="ARBA" id="ARBA00022692"/>
    </source>
</evidence>
<protein>
    <submittedName>
        <fullName evidence="6">Uncharacterized protein</fullName>
    </submittedName>
</protein>
<reference evidence="6" key="1">
    <citation type="submission" date="2021-01" db="UniProtKB">
        <authorList>
            <consortium name="EnsemblMetazoa"/>
        </authorList>
    </citation>
    <scope>IDENTIFICATION</scope>
</reference>
<feature type="transmembrane region" description="Helical" evidence="5">
    <location>
        <begin position="102"/>
        <end position="122"/>
    </location>
</feature>
<dbReference type="OrthoDB" id="8678517at2759"/>
<keyword evidence="4 5" id="KW-0472">Membrane</keyword>
<name>A0A7M5UY17_9CNID</name>
<organism evidence="6 7">
    <name type="scientific">Clytia hemisphaerica</name>
    <dbReference type="NCBI Taxonomy" id="252671"/>
    <lineage>
        <taxon>Eukaryota</taxon>
        <taxon>Metazoa</taxon>
        <taxon>Cnidaria</taxon>
        <taxon>Hydrozoa</taxon>
        <taxon>Hydroidolina</taxon>
        <taxon>Leptothecata</taxon>
        <taxon>Obeliida</taxon>
        <taxon>Clytiidae</taxon>
        <taxon>Clytia</taxon>
    </lineage>
</organism>
<accession>A0A7M5UY17</accession>
<evidence type="ECO:0000313" key="6">
    <source>
        <dbReference type="EnsemblMetazoa" id="CLYHEMP000120.1"/>
    </source>
</evidence>
<dbReference type="PANTHER" id="PTHR10671:SF108">
    <property type="entry name" value="CLAUDIN FAMILY PROTEIN-RELATED"/>
    <property type="match status" value="1"/>
</dbReference>
<evidence type="ECO:0000256" key="3">
    <source>
        <dbReference type="ARBA" id="ARBA00022989"/>
    </source>
</evidence>
<keyword evidence="7" id="KW-1185">Reference proteome</keyword>
<comment type="subcellular location">
    <subcellularLocation>
        <location evidence="1">Membrane</location>
        <topology evidence="1">Multi-pass membrane protein</topology>
    </subcellularLocation>
</comment>
<dbReference type="Gene3D" id="1.20.140.150">
    <property type="match status" value="1"/>
</dbReference>
<evidence type="ECO:0000313" key="7">
    <source>
        <dbReference type="Proteomes" id="UP000594262"/>
    </source>
</evidence>
<keyword evidence="2 5" id="KW-0812">Transmembrane</keyword>
<dbReference type="AlphaFoldDB" id="A0A7M5UY17"/>
<dbReference type="Proteomes" id="UP000594262">
    <property type="component" value="Unplaced"/>
</dbReference>
<evidence type="ECO:0000256" key="1">
    <source>
        <dbReference type="ARBA" id="ARBA00004141"/>
    </source>
</evidence>
<feature type="transmembrane region" description="Helical" evidence="5">
    <location>
        <begin position="134"/>
        <end position="157"/>
    </location>
</feature>
<proteinExistence type="predicted"/>
<dbReference type="PANTHER" id="PTHR10671">
    <property type="entry name" value="EPITHELIAL MEMBRANE PROTEIN-RELATED"/>
    <property type="match status" value="1"/>
</dbReference>
<dbReference type="GO" id="GO:0005886">
    <property type="term" value="C:plasma membrane"/>
    <property type="evidence" value="ECO:0007669"/>
    <property type="project" value="TreeGrafter"/>
</dbReference>
<evidence type="ECO:0000256" key="4">
    <source>
        <dbReference type="ARBA" id="ARBA00023136"/>
    </source>
</evidence>
<evidence type="ECO:0000256" key="5">
    <source>
        <dbReference type="SAM" id="Phobius"/>
    </source>
</evidence>